<comment type="caution">
    <text evidence="1">The sequence shown here is derived from an EMBL/GenBank/DDBJ whole genome shotgun (WGS) entry which is preliminary data.</text>
</comment>
<name>A0A5R8NB16_9NOCA</name>
<evidence type="ECO:0000313" key="1">
    <source>
        <dbReference type="EMBL" id="TLF72902.1"/>
    </source>
</evidence>
<gene>
    <name evidence="1" type="ORF">FEK34_28170</name>
</gene>
<accession>A0A5R8NB16</accession>
<dbReference type="RefSeq" id="WP_138452789.1">
    <property type="nucleotide sequence ID" value="NZ_VBUT01000014.1"/>
</dbReference>
<dbReference type="Proteomes" id="UP000306378">
    <property type="component" value="Unassembled WGS sequence"/>
</dbReference>
<evidence type="ECO:0008006" key="3">
    <source>
        <dbReference type="Google" id="ProtNLM"/>
    </source>
</evidence>
<protein>
    <recommendedName>
        <fullName evidence="3">DUF4254 domain-containing protein</fullName>
    </recommendedName>
</protein>
<organism evidence="1 2">
    <name type="scientific">Nocardia cyriacigeorgica</name>
    <dbReference type="NCBI Taxonomy" id="135487"/>
    <lineage>
        <taxon>Bacteria</taxon>
        <taxon>Bacillati</taxon>
        <taxon>Actinomycetota</taxon>
        <taxon>Actinomycetes</taxon>
        <taxon>Mycobacteriales</taxon>
        <taxon>Nocardiaceae</taxon>
        <taxon>Nocardia</taxon>
    </lineage>
</organism>
<evidence type="ECO:0000313" key="2">
    <source>
        <dbReference type="Proteomes" id="UP000306378"/>
    </source>
</evidence>
<proteinExistence type="predicted"/>
<sequence>MSVFDDIRARITADKARDASLIDQDTLEGARADIIGEILKIAEHWADKAESWGPEEQYTAARYVVCHDILEILNEQLWDEEGSQA</sequence>
<dbReference type="AlphaFoldDB" id="A0A5R8NB16"/>
<dbReference type="EMBL" id="VBUT01000014">
    <property type="protein sequence ID" value="TLF72902.1"/>
    <property type="molecule type" value="Genomic_DNA"/>
</dbReference>
<reference evidence="1 2" key="1">
    <citation type="submission" date="2019-05" db="EMBL/GenBank/DDBJ databases">
        <title>Genomes sequences of two Nocardia cyriacigeorgica environmental isolates, type strains Nocardia asteroides ATCC 19247 and Nocardia cyriacigeorgica DSM 44484.</title>
        <authorList>
            <person name="Vautrin F."/>
            <person name="Bergeron E."/>
            <person name="Dubost A."/>
            <person name="Abrouk D."/>
            <person name="Rodriguez Nava V."/>
            <person name="Pujic P."/>
        </authorList>
    </citation>
    <scope>NUCLEOTIDE SEQUENCE [LARGE SCALE GENOMIC DNA]</scope>
    <source>
        <strain evidence="1 2">EML 446</strain>
    </source>
</reference>